<keyword evidence="4" id="KW-1185">Reference proteome</keyword>
<comment type="similarity">
    <text evidence="1">Belongs to the metallo-beta-lactamase superfamily. Class-B beta-lactamase family.</text>
</comment>
<dbReference type="RefSeq" id="WP_215338415.1">
    <property type="nucleotide sequence ID" value="NZ_JAGSGD010000001.1"/>
</dbReference>
<evidence type="ECO:0000256" key="1">
    <source>
        <dbReference type="ARBA" id="ARBA00005250"/>
    </source>
</evidence>
<dbReference type="Pfam" id="PF00753">
    <property type="entry name" value="Lactamase_B"/>
    <property type="match status" value="2"/>
</dbReference>
<accession>A0A941CY90</accession>
<dbReference type="InterPro" id="IPR001279">
    <property type="entry name" value="Metallo-B-lactamas"/>
</dbReference>
<protein>
    <submittedName>
        <fullName evidence="3">MBL fold metallo-hydrolase</fullName>
    </submittedName>
</protein>
<dbReference type="SMART" id="SM00849">
    <property type="entry name" value="Lactamase_B"/>
    <property type="match status" value="1"/>
</dbReference>
<comment type="caution">
    <text evidence="3">The sequence shown here is derived from an EMBL/GenBank/DDBJ whole genome shotgun (WGS) entry which is preliminary data.</text>
</comment>
<gene>
    <name evidence="3" type="ORF">JKL49_03975</name>
</gene>
<dbReference type="AlphaFoldDB" id="A0A941CY90"/>
<organism evidence="3 4">
    <name type="scientific">Phenylobacterium glaciei</name>
    <dbReference type="NCBI Taxonomy" id="2803784"/>
    <lineage>
        <taxon>Bacteria</taxon>
        <taxon>Pseudomonadati</taxon>
        <taxon>Pseudomonadota</taxon>
        <taxon>Alphaproteobacteria</taxon>
        <taxon>Caulobacterales</taxon>
        <taxon>Caulobacteraceae</taxon>
        <taxon>Phenylobacterium</taxon>
    </lineage>
</organism>
<dbReference type="PANTHER" id="PTHR42951">
    <property type="entry name" value="METALLO-BETA-LACTAMASE DOMAIN-CONTAINING"/>
    <property type="match status" value="1"/>
</dbReference>
<evidence type="ECO:0000313" key="3">
    <source>
        <dbReference type="EMBL" id="MBR7618537.1"/>
    </source>
</evidence>
<dbReference type="EMBL" id="JAGSGD010000001">
    <property type="protein sequence ID" value="MBR7618537.1"/>
    <property type="molecule type" value="Genomic_DNA"/>
</dbReference>
<dbReference type="GO" id="GO:0017001">
    <property type="term" value="P:antibiotic catabolic process"/>
    <property type="evidence" value="ECO:0007669"/>
    <property type="project" value="UniProtKB-ARBA"/>
</dbReference>
<dbReference type="Gene3D" id="3.60.15.10">
    <property type="entry name" value="Ribonuclease Z/Hydroxyacylglutathione hydrolase-like"/>
    <property type="match status" value="1"/>
</dbReference>
<dbReference type="InterPro" id="IPR050855">
    <property type="entry name" value="NDM-1-like"/>
</dbReference>
<dbReference type="InterPro" id="IPR036866">
    <property type="entry name" value="RibonucZ/Hydroxyglut_hydro"/>
</dbReference>
<proteinExistence type="inferred from homology"/>
<dbReference type="PANTHER" id="PTHR42951:SF4">
    <property type="entry name" value="ACYL-COENZYME A THIOESTERASE MBLAC2"/>
    <property type="match status" value="1"/>
</dbReference>
<evidence type="ECO:0000259" key="2">
    <source>
        <dbReference type="SMART" id="SM00849"/>
    </source>
</evidence>
<dbReference type="Proteomes" id="UP000622580">
    <property type="component" value="Unassembled WGS sequence"/>
</dbReference>
<name>A0A941CY90_9CAUL</name>
<feature type="domain" description="Metallo-beta-lactamase" evidence="2">
    <location>
        <begin position="32"/>
        <end position="235"/>
    </location>
</feature>
<evidence type="ECO:0000313" key="4">
    <source>
        <dbReference type="Proteomes" id="UP000622580"/>
    </source>
</evidence>
<dbReference type="SUPFAM" id="SSF56281">
    <property type="entry name" value="Metallo-hydrolase/oxidoreductase"/>
    <property type="match status" value="1"/>
</dbReference>
<reference evidence="3" key="1">
    <citation type="submission" date="2021-04" db="EMBL/GenBank/DDBJ databases">
        <title>Draft genome assembly of strain Phenylobacterium sp. 20VBR1 using MiniION and Illumina platforms.</title>
        <authorList>
            <person name="Thomas F.A."/>
            <person name="Krishnan K.P."/>
            <person name="Sinha R.K."/>
        </authorList>
    </citation>
    <scope>NUCLEOTIDE SEQUENCE</scope>
    <source>
        <strain evidence="3">20VBR1</strain>
    </source>
</reference>
<sequence>MSLPIAERWFERRDVGADLTLIREPHVHPLLRCNIWRLRGRDADLLVDTGMGITSLREAGADLFETTLLAVATHAHGDHVGGLHEFECRLCHGAEADALAQGRDSYSLDLADFSAESQARLAKAGYDIAGGLLTAVPRAGYRPAAHVLKGCEPTRILAEGDVVDLGDRAFEVLHLPGHSPGSIGLWEAATGTLFSGDAIYDGPLLDEIAGADIPAYRNTMERLLRLPVEVVHGGHDDSFGAERLKVIAEAYLRRTEQSEM</sequence>